<dbReference type="OrthoDB" id="9780520at2"/>
<organism evidence="3 4">
    <name type="scientific">[Pasteurella] mairii</name>
    <dbReference type="NCBI Taxonomy" id="757"/>
    <lineage>
        <taxon>Bacteria</taxon>
        <taxon>Pseudomonadati</taxon>
        <taxon>Pseudomonadota</taxon>
        <taxon>Gammaproteobacteria</taxon>
        <taxon>Pasteurellales</taxon>
        <taxon>Pasteurellaceae</taxon>
    </lineage>
</organism>
<dbReference type="SUPFAM" id="SSF50129">
    <property type="entry name" value="GroES-like"/>
    <property type="match status" value="1"/>
</dbReference>
<protein>
    <submittedName>
        <fullName evidence="3">Quinone oxidoreductase 1</fullName>
        <ecNumber evidence="3">1.6.5.5</ecNumber>
    </submittedName>
</protein>
<dbReference type="AlphaFoldDB" id="A0A379B592"/>
<evidence type="ECO:0000259" key="2">
    <source>
        <dbReference type="SMART" id="SM00829"/>
    </source>
</evidence>
<keyword evidence="1" id="KW-0521">NADP</keyword>
<keyword evidence="3" id="KW-0560">Oxidoreductase</keyword>
<dbReference type="SMART" id="SM00829">
    <property type="entry name" value="PKS_ER"/>
    <property type="match status" value="1"/>
</dbReference>
<dbReference type="PANTHER" id="PTHR44154:SF1">
    <property type="entry name" value="QUINONE OXIDOREDUCTASE"/>
    <property type="match status" value="1"/>
</dbReference>
<dbReference type="InterPro" id="IPR036291">
    <property type="entry name" value="NAD(P)-bd_dom_sf"/>
</dbReference>
<dbReference type="EC" id="1.6.5.5" evidence="3"/>
<dbReference type="Gene3D" id="3.40.50.720">
    <property type="entry name" value="NAD(P)-binding Rossmann-like Domain"/>
    <property type="match status" value="1"/>
</dbReference>
<accession>A0A379B592</accession>
<dbReference type="EMBL" id="UGSS01000002">
    <property type="protein sequence ID" value="SUB33210.1"/>
    <property type="molecule type" value="Genomic_DNA"/>
</dbReference>
<gene>
    <name evidence="3" type="primary">qorA</name>
    <name evidence="3" type="ORF">NCTC10699_00819</name>
</gene>
<dbReference type="InterPro" id="IPR020843">
    <property type="entry name" value="ER"/>
</dbReference>
<dbReference type="GO" id="GO:0003960">
    <property type="term" value="F:quinone reductase (NADPH) activity"/>
    <property type="evidence" value="ECO:0007669"/>
    <property type="project" value="UniProtKB-EC"/>
</dbReference>
<evidence type="ECO:0000313" key="3">
    <source>
        <dbReference type="EMBL" id="SUB33210.1"/>
    </source>
</evidence>
<dbReference type="InterPro" id="IPR011032">
    <property type="entry name" value="GroES-like_sf"/>
</dbReference>
<name>A0A379B592_9PAST</name>
<dbReference type="PANTHER" id="PTHR44154">
    <property type="entry name" value="QUINONE OXIDOREDUCTASE"/>
    <property type="match status" value="1"/>
</dbReference>
<dbReference type="Gene3D" id="3.90.180.10">
    <property type="entry name" value="Medium-chain alcohol dehydrogenases, catalytic domain"/>
    <property type="match status" value="1"/>
</dbReference>
<evidence type="ECO:0000256" key="1">
    <source>
        <dbReference type="ARBA" id="ARBA00022857"/>
    </source>
</evidence>
<dbReference type="Pfam" id="PF00107">
    <property type="entry name" value="ADH_zinc_N"/>
    <property type="match status" value="1"/>
</dbReference>
<keyword evidence="4" id="KW-1185">Reference proteome</keyword>
<evidence type="ECO:0000313" key="4">
    <source>
        <dbReference type="Proteomes" id="UP000254280"/>
    </source>
</evidence>
<dbReference type="Proteomes" id="UP000254280">
    <property type="component" value="Unassembled WGS sequence"/>
</dbReference>
<dbReference type="InterPro" id="IPR013149">
    <property type="entry name" value="ADH-like_C"/>
</dbReference>
<dbReference type="InterPro" id="IPR013154">
    <property type="entry name" value="ADH-like_N"/>
</dbReference>
<reference evidence="3 4" key="1">
    <citation type="submission" date="2018-06" db="EMBL/GenBank/DDBJ databases">
        <authorList>
            <consortium name="Pathogen Informatics"/>
            <person name="Doyle S."/>
        </authorList>
    </citation>
    <scope>NUCLEOTIDE SEQUENCE [LARGE SCALE GENOMIC DNA]</scope>
    <source>
        <strain evidence="3 4">NCTC10699</strain>
    </source>
</reference>
<dbReference type="InterPro" id="IPR051603">
    <property type="entry name" value="Zinc-ADH_QOR/CCCR"/>
</dbReference>
<dbReference type="SUPFAM" id="SSF51735">
    <property type="entry name" value="NAD(P)-binding Rossmann-fold domains"/>
    <property type="match status" value="1"/>
</dbReference>
<sequence>MKAVYLEKLGVPDNIIVGDLPIPQLTPNSVLIKVSAVAANYVDAFIRAGIYKTPLPSPYILGRDAIGQIVQTGERVKKFQVGNWVWTNSMGYDGRQGVCAEYAVIPEERLFLAPTLEIDPLALVGAVHSSATAAIVLSDIMQLKANQSILIEGAAGHVGTKLVQLAHLLGAHVVTTSRDGDFNQLRQLGANACFDYHDPQLFQQLKTYLPQGFHHIIDTSGQVTLQQNSELLALKGTLTLITRPKDSAFDAAQFYMKSQQIKGFVISQATLPQLQRAGKWLTQAFNQGLLLEENLAIYQFEQAQTVHQLLDTRAEARKMVLVP</sequence>
<dbReference type="Pfam" id="PF08240">
    <property type="entry name" value="ADH_N"/>
    <property type="match status" value="1"/>
</dbReference>
<feature type="domain" description="Enoyl reductase (ER)" evidence="2">
    <location>
        <begin position="10"/>
        <end position="321"/>
    </location>
</feature>
<proteinExistence type="predicted"/>